<accession>A0A7J7J610</accession>
<dbReference type="EMBL" id="VXIV02003002">
    <property type="protein sequence ID" value="KAF6021573.1"/>
    <property type="molecule type" value="Genomic_DNA"/>
</dbReference>
<sequence length="86" mass="9616">MSSTRLVLGDVLSMSITTMRRIKQGDSMSVYLFNAVIDFCVQENLNANIGYKIRDELVTYMAFADNIVLFAESKEGLSVNTELLVT</sequence>
<evidence type="ECO:0000313" key="1">
    <source>
        <dbReference type="EMBL" id="KAF6021573.1"/>
    </source>
</evidence>
<evidence type="ECO:0008006" key="3">
    <source>
        <dbReference type="Google" id="ProtNLM"/>
    </source>
</evidence>
<comment type="caution">
    <text evidence="1">The sequence shown here is derived from an EMBL/GenBank/DDBJ whole genome shotgun (WGS) entry which is preliminary data.</text>
</comment>
<evidence type="ECO:0000313" key="2">
    <source>
        <dbReference type="Proteomes" id="UP000593567"/>
    </source>
</evidence>
<reference evidence="1" key="1">
    <citation type="submission" date="2020-06" db="EMBL/GenBank/DDBJ databases">
        <title>Draft genome of Bugula neritina, a colonial animal packing powerful symbionts and potential medicines.</title>
        <authorList>
            <person name="Rayko M."/>
        </authorList>
    </citation>
    <scope>NUCLEOTIDE SEQUENCE [LARGE SCALE GENOMIC DNA]</scope>
    <source>
        <strain evidence="1">Kwan_BN1</strain>
    </source>
</reference>
<name>A0A7J7J610_BUGNE</name>
<gene>
    <name evidence="1" type="ORF">EB796_020115</name>
</gene>
<protein>
    <recommendedName>
        <fullName evidence="3">Reverse transcriptase domain-containing protein</fullName>
    </recommendedName>
</protein>
<dbReference type="Proteomes" id="UP000593567">
    <property type="component" value="Unassembled WGS sequence"/>
</dbReference>
<keyword evidence="2" id="KW-1185">Reference proteome</keyword>
<organism evidence="1 2">
    <name type="scientific">Bugula neritina</name>
    <name type="common">Brown bryozoan</name>
    <name type="synonym">Sertularia neritina</name>
    <dbReference type="NCBI Taxonomy" id="10212"/>
    <lineage>
        <taxon>Eukaryota</taxon>
        <taxon>Metazoa</taxon>
        <taxon>Spiralia</taxon>
        <taxon>Lophotrochozoa</taxon>
        <taxon>Bryozoa</taxon>
        <taxon>Gymnolaemata</taxon>
        <taxon>Cheilostomatida</taxon>
        <taxon>Flustrina</taxon>
        <taxon>Buguloidea</taxon>
        <taxon>Bugulidae</taxon>
        <taxon>Bugula</taxon>
    </lineage>
</organism>
<dbReference type="OrthoDB" id="410104at2759"/>
<dbReference type="AlphaFoldDB" id="A0A7J7J610"/>
<proteinExistence type="predicted"/>